<dbReference type="InterPro" id="IPR019826">
    <property type="entry name" value="Carboxylesterase_B_AS"/>
</dbReference>
<dbReference type="PANTHER" id="PTHR11559">
    <property type="entry name" value="CARBOXYLESTERASE"/>
    <property type="match status" value="1"/>
</dbReference>
<dbReference type="GO" id="GO:0016787">
    <property type="term" value="F:hydrolase activity"/>
    <property type="evidence" value="ECO:0007669"/>
    <property type="project" value="UniProtKB-KW"/>
</dbReference>
<dbReference type="InterPro" id="IPR029058">
    <property type="entry name" value="AB_hydrolase_fold"/>
</dbReference>
<reference evidence="5 6" key="1">
    <citation type="submission" date="2017-04" db="EMBL/GenBank/DDBJ databases">
        <title>Complete genome of Campylobacter concisus ATCC 33237T and draft genomes for an additional eight well characterized C. concisus strains.</title>
        <authorList>
            <person name="Cornelius A.J."/>
            <person name="Miller W.G."/>
            <person name="Lastovica A.J."/>
            <person name="On S.L."/>
            <person name="French N.P."/>
            <person name="Vandenberg O."/>
            <person name="Biggs P.J."/>
        </authorList>
    </citation>
    <scope>NUCLEOTIDE SEQUENCE [LARGE SCALE GENOMIC DNA]</scope>
    <source>
        <strain evidence="5 6">CCUG 19995</strain>
    </source>
</reference>
<dbReference type="InterPro" id="IPR050309">
    <property type="entry name" value="Type-B_Carboxylest/Lipase"/>
</dbReference>
<feature type="signal peptide" evidence="3">
    <location>
        <begin position="1"/>
        <end position="27"/>
    </location>
</feature>
<keyword evidence="2 3" id="KW-0378">Hydrolase</keyword>
<dbReference type="EMBL" id="NDYN01000012">
    <property type="protein sequence ID" value="OUT06772.1"/>
    <property type="molecule type" value="Genomic_DNA"/>
</dbReference>
<dbReference type="AlphaFoldDB" id="A0A1Y5MM77"/>
<keyword evidence="3" id="KW-0732">Signal</keyword>
<feature type="chain" id="PRO_5011823685" description="Carboxylic ester hydrolase" evidence="3">
    <location>
        <begin position="28"/>
        <end position="552"/>
    </location>
</feature>
<dbReference type="Gene3D" id="3.40.50.1820">
    <property type="entry name" value="alpha/beta hydrolase"/>
    <property type="match status" value="1"/>
</dbReference>
<protein>
    <recommendedName>
        <fullName evidence="3">Carboxylic ester hydrolase</fullName>
        <ecNumber evidence="3">3.1.1.-</ecNumber>
    </recommendedName>
</protein>
<sequence length="552" mass="60535">MKPNLSTKFARTTLLTIALGFIVPALASQDPIQAGNDIAVVHTQAGKIQGYVHNDILTYKGIAYAMAERFMPPQKVAKWQGVKMALTYGDVCPQVPMGGRSFFFTGPEMTQSEQCLNLNIWAPKNDGKKRAVMVWIHGGGFQSGASNDLHSYDGENLARSGDVVVVSVNHRLNAMGHLDLSAYGEQYKYSANLGVQDLVASLEWVKENIDKFGGDPANVTIFGESGGGAKVLTLMGTPAAKGLFSKAIVESGAVEKMGMTLTSPKAGMRVAELTLANLGVKPTALDKLKVFTPAQINEAANKALKQTAQEQKLTPLRGQGYGLSWAPTMDGDYIPQEPVGEKYPELSKDIPLLIGSNLTEWESFPLQLDLANTQKDNRFTWSDSQVEEKLKAKYGNKTAKVIEAFREAYPKRRLADALYVDSFLRAPALKTASLKADQHAAPVYNYIFSWDTPVFNGVPMSYHTAEIAFVFNNIDKMEQATGGGKEARELAKKMSTAWVNFAKTGNPNGGDLPQWDAYTRENGNVMIFDNEIKIKQHHDAKLQRLLAPEMKF</sequence>
<accession>A0A1Y5MM77</accession>
<evidence type="ECO:0000259" key="4">
    <source>
        <dbReference type="Pfam" id="PF00135"/>
    </source>
</evidence>
<dbReference type="InterPro" id="IPR002018">
    <property type="entry name" value="CarbesteraseB"/>
</dbReference>
<dbReference type="PROSITE" id="PS00122">
    <property type="entry name" value="CARBOXYLESTERASE_B_1"/>
    <property type="match status" value="1"/>
</dbReference>
<organism evidence="5 6">
    <name type="scientific">Campylobacter concisus</name>
    <dbReference type="NCBI Taxonomy" id="199"/>
    <lineage>
        <taxon>Bacteria</taxon>
        <taxon>Pseudomonadati</taxon>
        <taxon>Campylobacterota</taxon>
        <taxon>Epsilonproteobacteria</taxon>
        <taxon>Campylobacterales</taxon>
        <taxon>Campylobacteraceae</taxon>
        <taxon>Campylobacter</taxon>
    </lineage>
</organism>
<evidence type="ECO:0000256" key="2">
    <source>
        <dbReference type="ARBA" id="ARBA00022801"/>
    </source>
</evidence>
<evidence type="ECO:0000313" key="5">
    <source>
        <dbReference type="EMBL" id="OUT06772.1"/>
    </source>
</evidence>
<dbReference type="Pfam" id="PF00135">
    <property type="entry name" value="COesterase"/>
    <property type="match status" value="1"/>
</dbReference>
<proteinExistence type="inferred from homology"/>
<comment type="caution">
    <text evidence="5">The sequence shown here is derived from an EMBL/GenBank/DDBJ whole genome shotgun (WGS) entry which is preliminary data.</text>
</comment>
<evidence type="ECO:0000313" key="6">
    <source>
        <dbReference type="Proteomes" id="UP000196317"/>
    </source>
</evidence>
<dbReference type="SUPFAM" id="SSF53474">
    <property type="entry name" value="alpha/beta-Hydrolases"/>
    <property type="match status" value="1"/>
</dbReference>
<dbReference type="Proteomes" id="UP000196317">
    <property type="component" value="Unassembled WGS sequence"/>
</dbReference>
<evidence type="ECO:0000256" key="3">
    <source>
        <dbReference type="RuleBase" id="RU361235"/>
    </source>
</evidence>
<dbReference type="RefSeq" id="WP_087583780.1">
    <property type="nucleotide sequence ID" value="NZ_NDYN01000012.1"/>
</dbReference>
<comment type="similarity">
    <text evidence="1 3">Belongs to the type-B carboxylesterase/lipase family.</text>
</comment>
<gene>
    <name evidence="5" type="ORF">B9N65_10400</name>
</gene>
<feature type="domain" description="Carboxylesterase type B" evidence="4">
    <location>
        <begin position="39"/>
        <end position="538"/>
    </location>
</feature>
<dbReference type="EC" id="3.1.1.-" evidence="3"/>
<evidence type="ECO:0000256" key="1">
    <source>
        <dbReference type="ARBA" id="ARBA00005964"/>
    </source>
</evidence>
<name>A0A1Y5MM77_9BACT</name>